<feature type="transmembrane region" description="Helical" evidence="8">
    <location>
        <begin position="100"/>
        <end position="119"/>
    </location>
</feature>
<evidence type="ECO:0000313" key="11">
    <source>
        <dbReference type="Proteomes" id="UP001597338"/>
    </source>
</evidence>
<feature type="transmembrane region" description="Helical" evidence="8">
    <location>
        <begin position="125"/>
        <end position="146"/>
    </location>
</feature>
<keyword evidence="11" id="KW-1185">Reference proteome</keyword>
<evidence type="ECO:0000313" key="10">
    <source>
        <dbReference type="EMBL" id="MFD2025101.1"/>
    </source>
</evidence>
<dbReference type="InterPro" id="IPR050171">
    <property type="entry name" value="MFS_Transporters"/>
</dbReference>
<evidence type="ECO:0000256" key="2">
    <source>
        <dbReference type="ARBA" id="ARBA00022448"/>
    </source>
</evidence>
<comment type="subcellular location">
    <subcellularLocation>
        <location evidence="1">Cell membrane</location>
        <topology evidence="1">Multi-pass membrane protein</topology>
    </subcellularLocation>
</comment>
<dbReference type="EMBL" id="JBHUHF010000001">
    <property type="protein sequence ID" value="MFD2025101.1"/>
    <property type="molecule type" value="Genomic_DNA"/>
</dbReference>
<evidence type="ECO:0000256" key="3">
    <source>
        <dbReference type="ARBA" id="ARBA00022475"/>
    </source>
</evidence>
<feature type="region of interest" description="Disordered" evidence="7">
    <location>
        <begin position="1"/>
        <end position="26"/>
    </location>
</feature>
<dbReference type="PROSITE" id="PS50850">
    <property type="entry name" value="MFS"/>
    <property type="match status" value="1"/>
</dbReference>
<feature type="domain" description="Major facilitator superfamily (MFS) profile" evidence="9">
    <location>
        <begin position="1"/>
        <end position="422"/>
    </location>
</feature>
<evidence type="ECO:0000256" key="4">
    <source>
        <dbReference type="ARBA" id="ARBA00022692"/>
    </source>
</evidence>
<dbReference type="Gene3D" id="1.20.1250.20">
    <property type="entry name" value="MFS general substrate transporter like domains"/>
    <property type="match status" value="1"/>
</dbReference>
<evidence type="ECO:0000256" key="7">
    <source>
        <dbReference type="SAM" id="MobiDB-lite"/>
    </source>
</evidence>
<feature type="transmembrane region" description="Helical" evidence="8">
    <location>
        <begin position="396"/>
        <end position="418"/>
    </location>
</feature>
<name>A0ABW4V2T8_9MICO</name>
<evidence type="ECO:0000256" key="6">
    <source>
        <dbReference type="ARBA" id="ARBA00023136"/>
    </source>
</evidence>
<feature type="transmembrane region" description="Helical" evidence="8">
    <location>
        <begin position="275"/>
        <end position="297"/>
    </location>
</feature>
<keyword evidence="6 8" id="KW-0472">Membrane</keyword>
<feature type="transmembrane region" description="Helical" evidence="8">
    <location>
        <begin position="65"/>
        <end position="88"/>
    </location>
</feature>
<dbReference type="Pfam" id="PF07690">
    <property type="entry name" value="MFS_1"/>
    <property type="match status" value="1"/>
</dbReference>
<protein>
    <submittedName>
        <fullName evidence="10">MFS transporter</fullName>
    </submittedName>
</protein>
<proteinExistence type="predicted"/>
<feature type="transmembrane region" description="Helical" evidence="8">
    <location>
        <begin position="241"/>
        <end position="269"/>
    </location>
</feature>
<dbReference type="InterPro" id="IPR011701">
    <property type="entry name" value="MFS"/>
</dbReference>
<keyword evidence="2" id="KW-0813">Transport</keyword>
<dbReference type="SUPFAM" id="SSF103473">
    <property type="entry name" value="MFS general substrate transporter"/>
    <property type="match status" value="1"/>
</dbReference>
<keyword evidence="4 8" id="KW-0812">Transmembrane</keyword>
<evidence type="ECO:0000256" key="5">
    <source>
        <dbReference type="ARBA" id="ARBA00022989"/>
    </source>
</evidence>
<dbReference type="InterPro" id="IPR036259">
    <property type="entry name" value="MFS_trans_sf"/>
</dbReference>
<dbReference type="Proteomes" id="UP001597338">
    <property type="component" value="Unassembled WGS sequence"/>
</dbReference>
<accession>A0ABW4V2T8</accession>
<comment type="caution">
    <text evidence="10">The sequence shown here is derived from an EMBL/GenBank/DDBJ whole genome shotgun (WGS) entry which is preliminary data.</text>
</comment>
<feature type="transmembrane region" description="Helical" evidence="8">
    <location>
        <begin position="369"/>
        <end position="390"/>
    </location>
</feature>
<keyword evidence="5 8" id="KW-1133">Transmembrane helix</keyword>
<evidence type="ECO:0000256" key="8">
    <source>
        <dbReference type="SAM" id="Phobius"/>
    </source>
</evidence>
<organism evidence="10 11">
    <name type="scientific">Promicromonospora aerolata</name>
    <dbReference type="NCBI Taxonomy" id="195749"/>
    <lineage>
        <taxon>Bacteria</taxon>
        <taxon>Bacillati</taxon>
        <taxon>Actinomycetota</taxon>
        <taxon>Actinomycetes</taxon>
        <taxon>Micrococcales</taxon>
        <taxon>Promicromonosporaceae</taxon>
        <taxon>Promicromonospora</taxon>
    </lineage>
</organism>
<sequence>MSLSTNVVPPSGAPAQPETSGLAAPARPRRHARGFWIIGYLFAVTMAFAGAPAPLYVIYQQREGFGAFAVALVFAAYALGVIVALFLAGHMSDRFGRLRLIAPAVLLNVLAGLAFLASTDLAPLLVARVLSGLGIGLLTATATAHMTELHAAGRAAAGRPVGRRAEVISTAANLGGIGVGPLVAGILADVAPGPLRTPYLVLLFAMVLGLLLVTLVPETVDGVDEPWHYRPQRVVVPAGSRGLYAGALMAGFVSFAMFGLFTSLAPAFIADTLHVTSHAVAGLVTFAVFGSAALAQIVTGQRSARTQHALGVTALTVGLVLMVGAMLTGSFPVFVVGGAITGIGAGTLFKAGVGTVVSVAAGRSRAEALAGLFLAAYAGMSVPVVLLGILMRTIPAPAAVLAFGVLMLVLLAGATALLRTGRRRAVTD</sequence>
<reference evidence="11" key="1">
    <citation type="journal article" date="2019" name="Int. J. Syst. Evol. Microbiol.">
        <title>The Global Catalogue of Microorganisms (GCM) 10K type strain sequencing project: providing services to taxonomists for standard genome sequencing and annotation.</title>
        <authorList>
            <consortium name="The Broad Institute Genomics Platform"/>
            <consortium name="The Broad Institute Genome Sequencing Center for Infectious Disease"/>
            <person name="Wu L."/>
            <person name="Ma J."/>
        </authorList>
    </citation>
    <scope>NUCLEOTIDE SEQUENCE [LARGE SCALE GENOMIC DNA]</scope>
    <source>
        <strain evidence="11">CCM 7043</strain>
    </source>
</reference>
<dbReference type="PANTHER" id="PTHR23517:SF13">
    <property type="entry name" value="MAJOR FACILITATOR SUPERFAMILY MFS_1"/>
    <property type="match status" value="1"/>
</dbReference>
<feature type="transmembrane region" description="Helical" evidence="8">
    <location>
        <begin position="35"/>
        <end position="59"/>
    </location>
</feature>
<keyword evidence="3" id="KW-1003">Cell membrane</keyword>
<dbReference type="RefSeq" id="WP_377197012.1">
    <property type="nucleotide sequence ID" value="NZ_JBHUHF010000001.1"/>
</dbReference>
<feature type="transmembrane region" description="Helical" evidence="8">
    <location>
        <begin position="309"/>
        <end position="327"/>
    </location>
</feature>
<dbReference type="PANTHER" id="PTHR23517">
    <property type="entry name" value="RESISTANCE PROTEIN MDTM, PUTATIVE-RELATED-RELATED"/>
    <property type="match status" value="1"/>
</dbReference>
<dbReference type="InterPro" id="IPR020846">
    <property type="entry name" value="MFS_dom"/>
</dbReference>
<feature type="transmembrane region" description="Helical" evidence="8">
    <location>
        <begin position="167"/>
        <end position="187"/>
    </location>
</feature>
<feature type="transmembrane region" description="Helical" evidence="8">
    <location>
        <begin position="199"/>
        <end position="220"/>
    </location>
</feature>
<evidence type="ECO:0000256" key="1">
    <source>
        <dbReference type="ARBA" id="ARBA00004651"/>
    </source>
</evidence>
<feature type="transmembrane region" description="Helical" evidence="8">
    <location>
        <begin position="333"/>
        <end position="357"/>
    </location>
</feature>
<gene>
    <name evidence="10" type="ORF">ACFSL2_06210</name>
</gene>
<evidence type="ECO:0000259" key="9">
    <source>
        <dbReference type="PROSITE" id="PS50850"/>
    </source>
</evidence>